<dbReference type="AlphaFoldDB" id="A0A9W6S3M3"/>
<evidence type="ECO:0000256" key="2">
    <source>
        <dbReference type="ARBA" id="ARBA00022692"/>
    </source>
</evidence>
<comment type="subcellular location">
    <subcellularLocation>
        <location evidence="1">Membrane</location>
        <topology evidence="1">Multi-pass membrane protein</topology>
    </subcellularLocation>
</comment>
<name>A0A9W6S3M3_9ACTN</name>
<feature type="transmembrane region" description="Helical" evidence="5">
    <location>
        <begin position="118"/>
        <end position="140"/>
    </location>
</feature>
<dbReference type="SUPFAM" id="SSF103473">
    <property type="entry name" value="MFS general substrate transporter"/>
    <property type="match status" value="1"/>
</dbReference>
<keyword evidence="3 5" id="KW-1133">Transmembrane helix</keyword>
<evidence type="ECO:0000256" key="4">
    <source>
        <dbReference type="ARBA" id="ARBA00023136"/>
    </source>
</evidence>
<dbReference type="EMBL" id="BSTK01000008">
    <property type="protein sequence ID" value="GLY87555.1"/>
    <property type="molecule type" value="Genomic_DNA"/>
</dbReference>
<evidence type="ECO:0000256" key="1">
    <source>
        <dbReference type="ARBA" id="ARBA00004141"/>
    </source>
</evidence>
<dbReference type="Pfam" id="PF07690">
    <property type="entry name" value="MFS_1"/>
    <property type="match status" value="1"/>
</dbReference>
<dbReference type="InterPro" id="IPR036259">
    <property type="entry name" value="MFS_trans_sf"/>
</dbReference>
<feature type="transmembrane region" description="Helical" evidence="5">
    <location>
        <begin position="30"/>
        <end position="50"/>
    </location>
</feature>
<evidence type="ECO:0000256" key="5">
    <source>
        <dbReference type="SAM" id="Phobius"/>
    </source>
</evidence>
<evidence type="ECO:0000313" key="6">
    <source>
        <dbReference type="EMBL" id="GLY87555.1"/>
    </source>
</evidence>
<dbReference type="GO" id="GO:0016020">
    <property type="term" value="C:membrane"/>
    <property type="evidence" value="ECO:0007669"/>
    <property type="project" value="UniProtKB-SubCell"/>
</dbReference>
<dbReference type="Gene3D" id="1.20.1250.20">
    <property type="entry name" value="MFS general substrate transporter like domains"/>
    <property type="match status" value="1"/>
</dbReference>
<feature type="transmembrane region" description="Helical" evidence="5">
    <location>
        <begin position="62"/>
        <end position="82"/>
    </location>
</feature>
<keyword evidence="7" id="KW-1185">Reference proteome</keyword>
<evidence type="ECO:0000256" key="3">
    <source>
        <dbReference type="ARBA" id="ARBA00022989"/>
    </source>
</evidence>
<organism evidence="6 7">
    <name type="scientific">Actinoallomurus iriomotensis</name>
    <dbReference type="NCBI Taxonomy" id="478107"/>
    <lineage>
        <taxon>Bacteria</taxon>
        <taxon>Bacillati</taxon>
        <taxon>Actinomycetota</taxon>
        <taxon>Actinomycetes</taxon>
        <taxon>Streptosporangiales</taxon>
        <taxon>Thermomonosporaceae</taxon>
        <taxon>Actinoallomurus</taxon>
    </lineage>
</organism>
<protein>
    <recommendedName>
        <fullName evidence="8">MFS transporter</fullName>
    </recommendedName>
</protein>
<evidence type="ECO:0008006" key="8">
    <source>
        <dbReference type="Google" id="ProtNLM"/>
    </source>
</evidence>
<dbReference type="GO" id="GO:0022857">
    <property type="term" value="F:transmembrane transporter activity"/>
    <property type="evidence" value="ECO:0007669"/>
    <property type="project" value="InterPro"/>
</dbReference>
<proteinExistence type="predicted"/>
<gene>
    <name evidence="6" type="ORF">Airi02_054840</name>
</gene>
<dbReference type="PANTHER" id="PTHR42718:SF49">
    <property type="entry name" value="EXPORT PROTEIN"/>
    <property type="match status" value="1"/>
</dbReference>
<keyword evidence="2 5" id="KW-0812">Transmembrane</keyword>
<feature type="transmembrane region" description="Helical" evidence="5">
    <location>
        <begin position="146"/>
        <end position="166"/>
    </location>
</feature>
<reference evidence="6" key="1">
    <citation type="submission" date="2023-03" db="EMBL/GenBank/DDBJ databases">
        <title>Actinoallomurus iriomotensis NBRC 103684.</title>
        <authorList>
            <person name="Ichikawa N."/>
            <person name="Sato H."/>
            <person name="Tonouchi N."/>
        </authorList>
    </citation>
    <scope>NUCLEOTIDE SEQUENCE</scope>
    <source>
        <strain evidence="6">NBRC 103684</strain>
    </source>
</reference>
<dbReference type="Proteomes" id="UP001165074">
    <property type="component" value="Unassembled WGS sequence"/>
</dbReference>
<evidence type="ECO:0000313" key="7">
    <source>
        <dbReference type="Proteomes" id="UP001165074"/>
    </source>
</evidence>
<accession>A0A9W6S3M3</accession>
<sequence length="238" mass="23847">MGVFGAVTGLSAAAGPMLGGVLTEYLGRRAIFFVDAPLVVATIALSPRVLEKGRRPAGTRFDVAGMLTFALGAGTLTYGLTAGQRDRGAALVVSALAPAALGFAEFRGRTPLLDVRLFARASLSAVMACALASTAAFAALVHTSVWLQSGLALMPLAPASFVTSPAGGRWLRGRSPRALLAGGLLLSGIGCAPRSLPGANASAGTLAVEPAVTGVGLGGPGMGAAVSRRRAAAWPRAR</sequence>
<feature type="transmembrane region" description="Helical" evidence="5">
    <location>
        <begin position="88"/>
        <end position="106"/>
    </location>
</feature>
<keyword evidence="4 5" id="KW-0472">Membrane</keyword>
<dbReference type="PANTHER" id="PTHR42718">
    <property type="entry name" value="MAJOR FACILITATOR SUPERFAMILY MULTIDRUG TRANSPORTER MFSC"/>
    <property type="match status" value="1"/>
</dbReference>
<dbReference type="RefSeq" id="WP_285576671.1">
    <property type="nucleotide sequence ID" value="NZ_BSTK01000008.1"/>
</dbReference>
<dbReference type="InterPro" id="IPR011701">
    <property type="entry name" value="MFS"/>
</dbReference>
<comment type="caution">
    <text evidence="6">The sequence shown here is derived from an EMBL/GenBank/DDBJ whole genome shotgun (WGS) entry which is preliminary data.</text>
</comment>